<evidence type="ECO:0000256" key="3">
    <source>
        <dbReference type="ARBA" id="ARBA00022603"/>
    </source>
</evidence>
<dbReference type="InterPro" id="IPR029063">
    <property type="entry name" value="SAM-dependent_MTases_sf"/>
</dbReference>
<gene>
    <name evidence="10" type="ORF">SAMN04488034_103319</name>
</gene>
<comment type="similarity">
    <text evidence="1">Belongs to the N(4)/N(6)-methyltransferase family.</text>
</comment>
<keyword evidence="5" id="KW-0949">S-adenosyl-L-methionine</keyword>
<evidence type="ECO:0000256" key="6">
    <source>
        <dbReference type="ARBA" id="ARBA00022747"/>
    </source>
</evidence>
<evidence type="ECO:0000256" key="1">
    <source>
        <dbReference type="ARBA" id="ARBA00006594"/>
    </source>
</evidence>
<feature type="domain" description="N6 adenine-specific DNA methyltransferase N-terminal" evidence="9">
    <location>
        <begin position="5"/>
        <end position="103"/>
    </location>
</feature>
<evidence type="ECO:0000256" key="5">
    <source>
        <dbReference type="ARBA" id="ARBA00022691"/>
    </source>
</evidence>
<proteinExistence type="inferred from homology"/>
<evidence type="ECO:0000313" key="10">
    <source>
        <dbReference type="EMBL" id="SEE96303.1"/>
    </source>
</evidence>
<dbReference type="InterPro" id="IPR003356">
    <property type="entry name" value="DNA_methylase_A-5"/>
</dbReference>
<keyword evidence="6" id="KW-0680">Restriction system</keyword>
<dbReference type="GO" id="GO:0032259">
    <property type="term" value="P:methylation"/>
    <property type="evidence" value="ECO:0007669"/>
    <property type="project" value="UniProtKB-KW"/>
</dbReference>
<evidence type="ECO:0000259" key="9">
    <source>
        <dbReference type="Pfam" id="PF12161"/>
    </source>
</evidence>
<dbReference type="AlphaFoldDB" id="A0A1H5N435"/>
<protein>
    <recommendedName>
        <fullName evidence="2">site-specific DNA-methyltransferase (adenine-specific)</fullName>
        <ecNumber evidence="2">2.1.1.72</ecNumber>
    </recommendedName>
</protein>
<dbReference type="GO" id="GO:0008170">
    <property type="term" value="F:N-methyltransferase activity"/>
    <property type="evidence" value="ECO:0007669"/>
    <property type="project" value="InterPro"/>
</dbReference>
<name>A0A1H5N435_9FLAO</name>
<dbReference type="Pfam" id="PF12161">
    <property type="entry name" value="HsdM_N"/>
    <property type="match status" value="1"/>
</dbReference>
<dbReference type="OrthoDB" id="9814572at2"/>
<dbReference type="Gene3D" id="1.20.1260.30">
    <property type="match status" value="1"/>
</dbReference>
<organism evidence="10 11">
    <name type="scientific">Salinimicrobium catena</name>
    <dbReference type="NCBI Taxonomy" id="390640"/>
    <lineage>
        <taxon>Bacteria</taxon>
        <taxon>Pseudomonadati</taxon>
        <taxon>Bacteroidota</taxon>
        <taxon>Flavobacteriia</taxon>
        <taxon>Flavobacteriales</taxon>
        <taxon>Flavobacteriaceae</taxon>
        <taxon>Salinimicrobium</taxon>
    </lineage>
</organism>
<accession>A0A1H5N435</accession>
<keyword evidence="3" id="KW-0489">Methyltransferase</keyword>
<dbReference type="GO" id="GO:0003677">
    <property type="term" value="F:DNA binding"/>
    <property type="evidence" value="ECO:0007669"/>
    <property type="project" value="InterPro"/>
</dbReference>
<dbReference type="RefSeq" id="WP_093113246.1">
    <property type="nucleotide sequence ID" value="NZ_FNGG01000003.1"/>
</dbReference>
<dbReference type="GO" id="GO:0009007">
    <property type="term" value="F:site-specific DNA-methyltransferase (adenine-specific) activity"/>
    <property type="evidence" value="ECO:0007669"/>
    <property type="project" value="UniProtKB-EC"/>
</dbReference>
<dbReference type="EC" id="2.1.1.72" evidence="2"/>
<dbReference type="PANTHER" id="PTHR42933:SF4">
    <property type="entry name" value="TYPE I RESTRICTION ENZYME ECOKI METHYLASE SUBUNIT"/>
    <property type="match status" value="1"/>
</dbReference>
<keyword evidence="4" id="KW-0808">Transferase</keyword>
<dbReference type="InterPro" id="IPR038333">
    <property type="entry name" value="T1MK-like_N_sf"/>
</dbReference>
<dbReference type="EMBL" id="FNUG01000003">
    <property type="protein sequence ID" value="SEE96303.1"/>
    <property type="molecule type" value="Genomic_DNA"/>
</dbReference>
<dbReference type="PANTHER" id="PTHR42933">
    <property type="entry name" value="SLR6095 PROTEIN"/>
    <property type="match status" value="1"/>
</dbReference>
<dbReference type="InterPro" id="IPR002052">
    <property type="entry name" value="DNA_methylase_N6_adenine_CS"/>
</dbReference>
<dbReference type="PRINTS" id="PR00507">
    <property type="entry name" value="N12N6MTFRASE"/>
</dbReference>
<evidence type="ECO:0000256" key="2">
    <source>
        <dbReference type="ARBA" id="ARBA00011900"/>
    </source>
</evidence>
<comment type="catalytic activity">
    <reaction evidence="7">
        <text>a 2'-deoxyadenosine in DNA + S-adenosyl-L-methionine = an N(6)-methyl-2'-deoxyadenosine in DNA + S-adenosyl-L-homocysteine + H(+)</text>
        <dbReference type="Rhea" id="RHEA:15197"/>
        <dbReference type="Rhea" id="RHEA-COMP:12418"/>
        <dbReference type="Rhea" id="RHEA-COMP:12419"/>
        <dbReference type="ChEBI" id="CHEBI:15378"/>
        <dbReference type="ChEBI" id="CHEBI:57856"/>
        <dbReference type="ChEBI" id="CHEBI:59789"/>
        <dbReference type="ChEBI" id="CHEBI:90615"/>
        <dbReference type="ChEBI" id="CHEBI:90616"/>
        <dbReference type="EC" id="2.1.1.72"/>
    </reaction>
</comment>
<evidence type="ECO:0000259" key="8">
    <source>
        <dbReference type="Pfam" id="PF02384"/>
    </source>
</evidence>
<dbReference type="Proteomes" id="UP000199448">
    <property type="component" value="Unassembled WGS sequence"/>
</dbReference>
<dbReference type="STRING" id="390640.SAMN04488034_103319"/>
<feature type="domain" description="DNA methylase adenine-specific" evidence="8">
    <location>
        <begin position="159"/>
        <end position="464"/>
    </location>
</feature>
<evidence type="ECO:0000313" key="11">
    <source>
        <dbReference type="Proteomes" id="UP000199448"/>
    </source>
</evidence>
<dbReference type="Pfam" id="PF02384">
    <property type="entry name" value="N6_Mtase"/>
    <property type="match status" value="1"/>
</dbReference>
<dbReference type="Gene3D" id="3.40.50.150">
    <property type="entry name" value="Vaccinia Virus protein VP39"/>
    <property type="match status" value="1"/>
</dbReference>
<dbReference type="PROSITE" id="PS00092">
    <property type="entry name" value="N6_MTASE"/>
    <property type="match status" value="1"/>
</dbReference>
<evidence type="ECO:0000256" key="7">
    <source>
        <dbReference type="ARBA" id="ARBA00047942"/>
    </source>
</evidence>
<evidence type="ECO:0000256" key="4">
    <source>
        <dbReference type="ARBA" id="ARBA00022679"/>
    </source>
</evidence>
<dbReference type="InterPro" id="IPR022749">
    <property type="entry name" value="D12N6_MeTrfase_N"/>
</dbReference>
<reference evidence="10 11" key="1">
    <citation type="submission" date="2016-10" db="EMBL/GenBank/DDBJ databases">
        <authorList>
            <person name="de Groot N.N."/>
        </authorList>
    </citation>
    <scope>NUCLEOTIDE SEQUENCE [LARGE SCALE GENOMIC DNA]</scope>
    <source>
        <strain evidence="10 11">DSM 23553</strain>
    </source>
</reference>
<dbReference type="SUPFAM" id="SSF53335">
    <property type="entry name" value="S-adenosyl-L-methionine-dependent methyltransferases"/>
    <property type="match status" value="1"/>
</dbReference>
<keyword evidence="11" id="KW-1185">Reference proteome</keyword>
<dbReference type="GO" id="GO:0009307">
    <property type="term" value="P:DNA restriction-modification system"/>
    <property type="evidence" value="ECO:0007669"/>
    <property type="project" value="UniProtKB-KW"/>
</dbReference>
<sequence>MSEVQNKIDRITDILRRDDGISGAMHYTEQISWILFLKFLNDYEENRADEAILEGKDYEYVIRRDLRWDSWASPKDKNGRLDLKRALTGKDLMEFVNITFFPYLKGFKANTNDPKSIKYKIGAIFEYLDNRIASGHTLREILDIIDTLDFQSSSELFELSQIYETLLKGMGSDGGNSGEFYTPRAVIRAMVEAVDPKVGDTVYDGAVGSAGFLVEAFEYMTSPEKKEKLSASDWEKIQTETFYGQEKTSLGYVMGMMNMILHGIESPNVYKGNTLTQNIRDIQEKDRHSVIVANPPFGGKEKKQIQQNFPVESNATEILFLQHFMKMLKLEGRAAIIIPEGVLFQTNAAFTKVKQDLLEGFNVHTIVSLPSGVFLPYSGVKTNILFFDRSGSTSSIWYYDVTPPYKLTKNKPIEYGHLQEFVELYRNVKKRNHRNAKTEEERFDWTVPVSELKDYDLSAKNPHKVVEVDHLSPDKLLSKIKQNNNRISELMEKIENLINE</sequence>
<dbReference type="InterPro" id="IPR051537">
    <property type="entry name" value="DNA_Adenine_Mtase"/>
</dbReference>